<sequence length="918" mass="107317">MAYQSEAQLEKNLHNQLVNQGYTAVKIPDYDALLANLRNQLNEFNKYKLAGQPLTDKEFRRILTAIEGKSIYDSAKILRDKLLIEREDGSELYVELLNTKDWCKNLFQVTTQTTVVGKYENRYDVTILINGLPLVQIELKRRGLDFKEAFNQIQRYRRHSFQGLYHFLQIFVVSNGVDTKYFSNSDHAIQFGFTFFWSDEKNSIITNLQDFAKAFLQPCHLAKMISRYMVINDTDKALMVMRPYQVYAVEALVKRATDTNNNGYIWHTTGSGKTLTSFKAGQILANEESIKKVFFLVDRQDLDSQTISEFNKFEKDSVDRTDKTDKLIEQIKNPMKNFIVTTIQKMNNAIKNPRYAAVMEPYKQEHVVFIIDECHRSQFGDMRKEIDHHFQNAQYFGFTGTPRFEENKSQDGRTTADLFERCLHYYLIKDAIRDGNVLGFSVEYIRTFNANINEEDQTKVKGIDTDEVWHHPTRLEMIAEHIVNNHMRRSKSKGYCGLFTVDSIPTLIKYYDIFKRKNHNLKIAAIYSFGANEESDGTEEHSREALDRMIDDYNKMYGTDYSTDTWDRYFSDVSKKMKNAQIDILIVVNMFLTGFDSKPLNTLYIDKNLQYHNLLQAYSRTNRVEKVTKPYGNIVCYRNLKDATDKAIKLFSKTDSVDDVLMKSYDEYLAAFLDARNKLLSVVTAPEDVDKLEKEEDQREFIIAFKNVTKLLQHLQSFSDFEFDEDELQISEQTYEDFKSKYFKIVDKTKREVEKESILQDIDFELELMHTDRINVSYIMNLIANLTMDDEKERNNEIRLIKQELDHASDPKLRLKVELIKGFLDKVAPYLSPEESILDAYAHYEAKMGEKEINEFAKEIGLDDEVLKKQLATYEYSNLIEQSIIMDELPGSFLKRKKSIKAVSSFIQEHTEKYSYSS</sequence>
<dbReference type="PROSITE" id="PS51192">
    <property type="entry name" value="HELICASE_ATP_BIND_1"/>
    <property type="match status" value="1"/>
</dbReference>
<dbReference type="GO" id="GO:0003677">
    <property type="term" value="F:DNA binding"/>
    <property type="evidence" value="ECO:0007669"/>
    <property type="project" value="UniProtKB-KW"/>
</dbReference>
<dbReference type="InterPro" id="IPR051268">
    <property type="entry name" value="Type-I_R_enzyme_R_subunit"/>
</dbReference>
<dbReference type="CDD" id="cd22332">
    <property type="entry name" value="HsdR_N"/>
    <property type="match status" value="1"/>
</dbReference>
<evidence type="ECO:0000256" key="3">
    <source>
        <dbReference type="ARBA" id="ARBA00011296"/>
    </source>
</evidence>
<dbReference type="EC" id="3.1.21.3" evidence="11"/>
<proteinExistence type="inferred from homology"/>
<dbReference type="AlphaFoldDB" id="A0ABD6S4N5"/>
<dbReference type="PANTHER" id="PTHR30195:SF16">
    <property type="entry name" value="TYPE I RESTRICTION ENZYME ENDONUCLEASE SUBUNIT"/>
    <property type="match status" value="1"/>
</dbReference>
<comment type="caution">
    <text evidence="13">The sequence shown here is derived from an EMBL/GenBank/DDBJ whole genome shotgun (WGS) entry which is preliminary data.</text>
</comment>
<dbReference type="InterPro" id="IPR007409">
    <property type="entry name" value="Restrct_endonuc_type1_HsdR_N"/>
</dbReference>
<dbReference type="InterPro" id="IPR022625">
    <property type="entry name" value="TypeI_RM_Rsu_C"/>
</dbReference>
<dbReference type="GO" id="GO:0005524">
    <property type="term" value="F:ATP binding"/>
    <property type="evidence" value="ECO:0007669"/>
    <property type="project" value="UniProtKB-KW"/>
</dbReference>
<dbReference type="NCBIfam" id="TIGR00348">
    <property type="entry name" value="hsdR"/>
    <property type="match status" value="1"/>
</dbReference>
<dbReference type="InterPro" id="IPR040980">
    <property type="entry name" value="SWI2_SNF2"/>
</dbReference>
<accession>A0ABD6S4N5</accession>
<dbReference type="GO" id="GO:0009035">
    <property type="term" value="F:type I site-specific deoxyribonuclease activity"/>
    <property type="evidence" value="ECO:0007669"/>
    <property type="project" value="UniProtKB-EC"/>
</dbReference>
<dbReference type="Pfam" id="PF12008">
    <property type="entry name" value="EcoR124_C"/>
    <property type="match status" value="1"/>
</dbReference>
<dbReference type="RefSeq" id="WP_098221733.1">
    <property type="nucleotide sequence ID" value="NZ_NTVJ01000008.1"/>
</dbReference>
<keyword evidence="5 11" id="KW-0547">Nucleotide-binding</keyword>
<dbReference type="CDD" id="cd18030">
    <property type="entry name" value="DEXHc_RE_I_HsdR"/>
    <property type="match status" value="1"/>
</dbReference>
<dbReference type="InterPro" id="IPR027417">
    <property type="entry name" value="P-loop_NTPase"/>
</dbReference>
<dbReference type="Gene3D" id="1.20.58.2040">
    <property type="match status" value="1"/>
</dbReference>
<gene>
    <name evidence="13" type="ORF">CN495_13545</name>
</gene>
<comment type="function">
    <text evidence="11">Subunit R is required for both nuclease and ATPase activities, but not for modification.</text>
</comment>
<evidence type="ECO:0000256" key="9">
    <source>
        <dbReference type="ARBA" id="ARBA00022840"/>
    </source>
</evidence>
<evidence type="ECO:0000313" key="14">
    <source>
        <dbReference type="Proteomes" id="UP000219897"/>
    </source>
</evidence>
<comment type="subunit">
    <text evidence="3 11">The type I restriction/modification system is composed of three polypeptides R, M and S.</text>
</comment>
<dbReference type="EMBL" id="NTYF01000042">
    <property type="protein sequence ID" value="PER53335.1"/>
    <property type="molecule type" value="Genomic_DNA"/>
</dbReference>
<dbReference type="Gene3D" id="3.90.1570.50">
    <property type="match status" value="1"/>
</dbReference>
<dbReference type="Pfam" id="PF18766">
    <property type="entry name" value="SWI2_SNF2"/>
    <property type="match status" value="1"/>
</dbReference>
<dbReference type="Pfam" id="PF22679">
    <property type="entry name" value="T1R_D3-like"/>
    <property type="match status" value="1"/>
</dbReference>
<evidence type="ECO:0000256" key="7">
    <source>
        <dbReference type="ARBA" id="ARBA00022759"/>
    </source>
</evidence>
<protein>
    <recommendedName>
        <fullName evidence="11">Type I restriction enzyme endonuclease subunit</fullName>
        <shortName evidence="11">R protein</shortName>
        <ecNumber evidence="11">3.1.21.3</ecNumber>
    </recommendedName>
    <alternativeName>
        <fullName evidence="11">Type-1 restriction enzyme R protein</fullName>
    </alternativeName>
</protein>
<comment type="catalytic activity">
    <reaction evidence="1 11">
        <text>Endonucleolytic cleavage of DNA to give random double-stranded fragments with terminal 5'-phosphates, ATP is simultaneously hydrolyzed.</text>
        <dbReference type="EC" id="3.1.21.3"/>
    </reaction>
</comment>
<dbReference type="CDD" id="cd18800">
    <property type="entry name" value="SF2_C_EcoR124I-like"/>
    <property type="match status" value="1"/>
</dbReference>
<evidence type="ECO:0000256" key="8">
    <source>
        <dbReference type="ARBA" id="ARBA00022801"/>
    </source>
</evidence>
<evidence type="ECO:0000256" key="5">
    <source>
        <dbReference type="ARBA" id="ARBA00022741"/>
    </source>
</evidence>
<dbReference type="SMART" id="SM00487">
    <property type="entry name" value="DEXDc"/>
    <property type="match status" value="1"/>
</dbReference>
<evidence type="ECO:0000256" key="4">
    <source>
        <dbReference type="ARBA" id="ARBA00022722"/>
    </source>
</evidence>
<keyword evidence="10 11" id="KW-0238">DNA-binding</keyword>
<keyword evidence="8 11" id="KW-0378">Hydrolase</keyword>
<name>A0ABD6S4N5_BACTU</name>
<dbReference type="Proteomes" id="UP000219897">
    <property type="component" value="Unassembled WGS sequence"/>
</dbReference>
<dbReference type="InterPro" id="IPR055180">
    <property type="entry name" value="HsdR_RecA-like_helicase_dom_2"/>
</dbReference>
<dbReference type="InterPro" id="IPR004473">
    <property type="entry name" value="Restrct_endonuc_typeI_HsdR"/>
</dbReference>
<evidence type="ECO:0000256" key="6">
    <source>
        <dbReference type="ARBA" id="ARBA00022747"/>
    </source>
</evidence>
<evidence type="ECO:0000256" key="10">
    <source>
        <dbReference type="ARBA" id="ARBA00023125"/>
    </source>
</evidence>
<dbReference type="Pfam" id="PF04313">
    <property type="entry name" value="HSDR_N"/>
    <property type="match status" value="1"/>
</dbReference>
<evidence type="ECO:0000256" key="1">
    <source>
        <dbReference type="ARBA" id="ARBA00000851"/>
    </source>
</evidence>
<dbReference type="GO" id="GO:0009307">
    <property type="term" value="P:DNA restriction-modification system"/>
    <property type="evidence" value="ECO:0007669"/>
    <property type="project" value="UniProtKB-KW"/>
</dbReference>
<evidence type="ECO:0000259" key="12">
    <source>
        <dbReference type="PROSITE" id="PS51192"/>
    </source>
</evidence>
<dbReference type="Gene3D" id="3.40.50.300">
    <property type="entry name" value="P-loop containing nucleotide triphosphate hydrolases"/>
    <property type="match status" value="2"/>
</dbReference>
<evidence type="ECO:0000256" key="11">
    <source>
        <dbReference type="RuleBase" id="RU364115"/>
    </source>
</evidence>
<comment type="similarity">
    <text evidence="2 11">Belongs to the HsdR family.</text>
</comment>
<keyword evidence="7 13" id="KW-0255">Endonuclease</keyword>
<keyword evidence="6 11" id="KW-0680">Restriction system</keyword>
<evidence type="ECO:0000313" key="13">
    <source>
        <dbReference type="EMBL" id="PER53335.1"/>
    </source>
</evidence>
<dbReference type="PANTHER" id="PTHR30195">
    <property type="entry name" value="TYPE I SITE-SPECIFIC DEOXYRIBONUCLEASE PROTEIN SUBUNIT M AND R"/>
    <property type="match status" value="1"/>
</dbReference>
<reference evidence="13 14" key="1">
    <citation type="submission" date="2017-09" db="EMBL/GenBank/DDBJ databases">
        <title>Large-scale bioinformatics analysis of Bacillus genomes uncovers conserved roles of natural products in bacterial physiology.</title>
        <authorList>
            <consortium name="Agbiome Team Llc"/>
            <person name="Bleich R.M."/>
            <person name="Kirk G.J."/>
            <person name="Santa Maria K.C."/>
            <person name="Allen S.E."/>
            <person name="Farag S."/>
            <person name="Shank E.A."/>
            <person name="Bowers A."/>
        </authorList>
    </citation>
    <scope>NUCLEOTIDE SEQUENCE [LARGE SCALE GENOMIC DNA]</scope>
    <source>
        <strain evidence="13 14">AFS005140</strain>
    </source>
</reference>
<keyword evidence="4" id="KW-0540">Nuclease</keyword>
<dbReference type="InterPro" id="IPR014001">
    <property type="entry name" value="Helicase_ATP-bd"/>
</dbReference>
<keyword evidence="9 11" id="KW-0067">ATP-binding</keyword>
<organism evidence="13 14">
    <name type="scientific">Bacillus thuringiensis</name>
    <dbReference type="NCBI Taxonomy" id="1428"/>
    <lineage>
        <taxon>Bacteria</taxon>
        <taxon>Bacillati</taxon>
        <taxon>Bacillota</taxon>
        <taxon>Bacilli</taxon>
        <taxon>Bacillales</taxon>
        <taxon>Bacillaceae</taxon>
        <taxon>Bacillus</taxon>
        <taxon>Bacillus cereus group</taxon>
    </lineage>
</organism>
<evidence type="ECO:0000256" key="2">
    <source>
        <dbReference type="ARBA" id="ARBA00008598"/>
    </source>
</evidence>
<dbReference type="SUPFAM" id="SSF52540">
    <property type="entry name" value="P-loop containing nucleoside triphosphate hydrolases"/>
    <property type="match status" value="1"/>
</dbReference>
<feature type="domain" description="Helicase ATP-binding" evidence="12">
    <location>
        <begin position="254"/>
        <end position="402"/>
    </location>
</feature>